<dbReference type="EMBL" id="BAABGA010000090">
    <property type="protein sequence ID" value="GAA4467534.1"/>
    <property type="molecule type" value="Genomic_DNA"/>
</dbReference>
<protein>
    <submittedName>
        <fullName evidence="1">Uncharacterized protein</fullName>
    </submittedName>
</protein>
<dbReference type="Proteomes" id="UP001500840">
    <property type="component" value="Unassembled WGS sequence"/>
</dbReference>
<evidence type="ECO:0000313" key="2">
    <source>
        <dbReference type="Proteomes" id="UP001500840"/>
    </source>
</evidence>
<sequence>MIIAYPVLEVYSAEKEAAPVSTGLDQSVIDQYQAQSEGEGYDNYVEPK</sequence>
<name>A0ABP8NIH9_9BACT</name>
<reference evidence="2" key="1">
    <citation type="journal article" date="2019" name="Int. J. Syst. Evol. Microbiol.">
        <title>The Global Catalogue of Microorganisms (GCM) 10K type strain sequencing project: providing services to taxonomists for standard genome sequencing and annotation.</title>
        <authorList>
            <consortium name="The Broad Institute Genomics Platform"/>
            <consortium name="The Broad Institute Genome Sequencing Center for Infectious Disease"/>
            <person name="Wu L."/>
            <person name="Ma J."/>
        </authorList>
    </citation>
    <scope>NUCLEOTIDE SEQUENCE [LARGE SCALE GENOMIC DNA]</scope>
    <source>
        <strain evidence="2">JCM 17759</strain>
    </source>
</reference>
<dbReference type="RefSeq" id="WP_345327146.1">
    <property type="nucleotide sequence ID" value="NZ_BAABGA010000090.1"/>
</dbReference>
<evidence type="ECO:0000313" key="1">
    <source>
        <dbReference type="EMBL" id="GAA4467534.1"/>
    </source>
</evidence>
<organism evidence="1 2">
    <name type="scientific">Novipirellula rosea</name>
    <dbReference type="NCBI Taxonomy" id="1031540"/>
    <lineage>
        <taxon>Bacteria</taxon>
        <taxon>Pseudomonadati</taxon>
        <taxon>Planctomycetota</taxon>
        <taxon>Planctomycetia</taxon>
        <taxon>Pirellulales</taxon>
        <taxon>Pirellulaceae</taxon>
        <taxon>Novipirellula</taxon>
    </lineage>
</organism>
<gene>
    <name evidence="1" type="ORF">GCM10023156_57520</name>
</gene>
<accession>A0ABP8NIH9</accession>
<keyword evidence="2" id="KW-1185">Reference proteome</keyword>
<comment type="caution">
    <text evidence="1">The sequence shown here is derived from an EMBL/GenBank/DDBJ whole genome shotgun (WGS) entry which is preliminary data.</text>
</comment>
<proteinExistence type="predicted"/>